<evidence type="ECO:0000256" key="2">
    <source>
        <dbReference type="SAM" id="SignalP"/>
    </source>
</evidence>
<reference evidence="3 4" key="4">
    <citation type="journal article" date="2011" name="BMC Genomics">
        <title>RNA-Seq improves annotation of protein-coding genes in the cucumber genome.</title>
        <authorList>
            <person name="Li Z."/>
            <person name="Zhang Z."/>
            <person name="Yan P."/>
            <person name="Huang S."/>
            <person name="Fei Z."/>
            <person name="Lin K."/>
        </authorList>
    </citation>
    <scope>NUCLEOTIDE SEQUENCE [LARGE SCALE GENOMIC DNA]</scope>
    <source>
        <strain evidence="4">cv. 9930</strain>
    </source>
</reference>
<gene>
    <name evidence="3" type="ORF">Csa_3G875970</name>
</gene>
<dbReference type="GO" id="GO:0001709">
    <property type="term" value="P:cell fate determination"/>
    <property type="evidence" value="ECO:0000318"/>
    <property type="project" value="GO_Central"/>
</dbReference>
<feature type="chain" id="PRO_5001972900" evidence="2">
    <location>
        <begin position="23"/>
        <end position="122"/>
    </location>
</feature>
<sequence length="122" mass="12930">MVASIKFVCVLFFFCLLSKGNCECVLNDIAISQTTTGSIVQGKQVWKATITNNCICGQSSLKLDCNGFNTVQAVDPSILAVSGSVCLVNGGQPIFQSTPISFTYASDNAFPFKPLSSQISCS</sequence>
<reference evidence="3 4" key="2">
    <citation type="journal article" date="2009" name="PLoS ONE">
        <title>An integrated genetic and cytogenetic map of the cucumber genome.</title>
        <authorList>
            <person name="Ren Y."/>
            <person name="Zhang Z."/>
            <person name="Liu J."/>
            <person name="Staub J.E."/>
            <person name="Han Y."/>
            <person name="Cheng Z."/>
            <person name="Li X."/>
            <person name="Lu J."/>
            <person name="Miao H."/>
            <person name="Kang H."/>
            <person name="Xie B."/>
            <person name="Gu X."/>
            <person name="Wang X."/>
            <person name="Du Y."/>
            <person name="Jin W."/>
            <person name="Huang S."/>
        </authorList>
    </citation>
    <scope>NUCLEOTIDE SEQUENCE [LARGE SCALE GENOMIC DNA]</scope>
    <source>
        <strain evidence="4">cv. 9930</strain>
    </source>
</reference>
<dbReference type="InterPro" id="IPR040361">
    <property type="entry name" value="TPD1"/>
</dbReference>
<evidence type="ECO:0000256" key="1">
    <source>
        <dbReference type="ARBA" id="ARBA00022729"/>
    </source>
</evidence>
<dbReference type="EMBL" id="CM002924">
    <property type="protein sequence ID" value="KGN60073.1"/>
    <property type="molecule type" value="Genomic_DNA"/>
</dbReference>
<dbReference type="Gramene" id="KGN60073">
    <property type="protein sequence ID" value="KGN60073"/>
    <property type="gene ID" value="Csa_3G875970"/>
</dbReference>
<evidence type="ECO:0000313" key="4">
    <source>
        <dbReference type="Proteomes" id="UP000029981"/>
    </source>
</evidence>
<dbReference type="OMA" id="TISNNCA"/>
<dbReference type="Pfam" id="PF24068">
    <property type="entry name" value="TPD1_C"/>
    <property type="match status" value="1"/>
</dbReference>
<dbReference type="eggNOG" id="ENOG502S7JS">
    <property type="taxonomic scope" value="Eukaryota"/>
</dbReference>
<proteinExistence type="predicted"/>
<keyword evidence="4" id="KW-1185">Reference proteome</keyword>
<dbReference type="Proteomes" id="UP000029981">
    <property type="component" value="Chromosome 3"/>
</dbReference>
<dbReference type="AlphaFoldDB" id="A0A0A0LEA1"/>
<protein>
    <submittedName>
        <fullName evidence="3">Uncharacterized protein</fullName>
    </submittedName>
</protein>
<organism evidence="3 4">
    <name type="scientific">Cucumis sativus</name>
    <name type="common">Cucumber</name>
    <dbReference type="NCBI Taxonomy" id="3659"/>
    <lineage>
        <taxon>Eukaryota</taxon>
        <taxon>Viridiplantae</taxon>
        <taxon>Streptophyta</taxon>
        <taxon>Embryophyta</taxon>
        <taxon>Tracheophyta</taxon>
        <taxon>Spermatophyta</taxon>
        <taxon>Magnoliopsida</taxon>
        <taxon>eudicotyledons</taxon>
        <taxon>Gunneridae</taxon>
        <taxon>Pentapetalae</taxon>
        <taxon>rosids</taxon>
        <taxon>fabids</taxon>
        <taxon>Cucurbitales</taxon>
        <taxon>Cucurbitaceae</taxon>
        <taxon>Benincaseae</taxon>
        <taxon>Cucumis</taxon>
    </lineage>
</organism>
<dbReference type="PANTHER" id="PTHR33184:SF72">
    <property type="entry name" value="BETA-1,3-N-ACETYLGLUCOSAMINYLTRANSFERASE FAMILY PROTEIN"/>
    <property type="match status" value="1"/>
</dbReference>
<dbReference type="PANTHER" id="PTHR33184">
    <property type="entry name" value="PROTEIN TAPETUM DETERMINANT 1-LIKE-RELATED"/>
    <property type="match status" value="1"/>
</dbReference>
<reference evidence="3 4" key="3">
    <citation type="journal article" date="2010" name="BMC Genomics">
        <title>Transcriptome sequencing and comparative analysis of cucumber flowers with different sex types.</title>
        <authorList>
            <person name="Guo S."/>
            <person name="Zheng Y."/>
            <person name="Joung J.G."/>
            <person name="Liu S."/>
            <person name="Zhang Z."/>
            <person name="Crasta O.R."/>
            <person name="Sobral B.W."/>
            <person name="Xu Y."/>
            <person name="Huang S."/>
            <person name="Fei Z."/>
        </authorList>
    </citation>
    <scope>NUCLEOTIDE SEQUENCE [LARGE SCALE GENOMIC DNA]</scope>
    <source>
        <strain evidence="4">cv. 9930</strain>
    </source>
</reference>
<feature type="signal peptide" evidence="2">
    <location>
        <begin position="1"/>
        <end position="22"/>
    </location>
</feature>
<keyword evidence="1 2" id="KW-0732">Signal</keyword>
<reference evidence="3 4" key="1">
    <citation type="journal article" date="2009" name="Nat. Genet.">
        <title>The genome of the cucumber, Cucumis sativus L.</title>
        <authorList>
            <person name="Huang S."/>
            <person name="Li R."/>
            <person name="Zhang Z."/>
            <person name="Li L."/>
            <person name="Gu X."/>
            <person name="Fan W."/>
            <person name="Lucas W.J."/>
            <person name="Wang X."/>
            <person name="Xie B."/>
            <person name="Ni P."/>
            <person name="Ren Y."/>
            <person name="Zhu H."/>
            <person name="Li J."/>
            <person name="Lin K."/>
            <person name="Jin W."/>
            <person name="Fei Z."/>
            <person name="Li G."/>
            <person name="Staub J."/>
            <person name="Kilian A."/>
            <person name="van der Vossen E.A."/>
            <person name="Wu Y."/>
            <person name="Guo J."/>
            <person name="He J."/>
            <person name="Jia Z."/>
            <person name="Ren Y."/>
            <person name="Tian G."/>
            <person name="Lu Y."/>
            <person name="Ruan J."/>
            <person name="Qian W."/>
            <person name="Wang M."/>
            <person name="Huang Q."/>
            <person name="Li B."/>
            <person name="Xuan Z."/>
            <person name="Cao J."/>
            <person name="Asan"/>
            <person name="Wu Z."/>
            <person name="Zhang J."/>
            <person name="Cai Q."/>
            <person name="Bai Y."/>
            <person name="Zhao B."/>
            <person name="Han Y."/>
            <person name="Li Y."/>
            <person name="Li X."/>
            <person name="Wang S."/>
            <person name="Shi Q."/>
            <person name="Liu S."/>
            <person name="Cho W.K."/>
            <person name="Kim J.Y."/>
            <person name="Xu Y."/>
            <person name="Heller-Uszynska K."/>
            <person name="Miao H."/>
            <person name="Cheng Z."/>
            <person name="Zhang S."/>
            <person name="Wu J."/>
            <person name="Yang Y."/>
            <person name="Kang H."/>
            <person name="Li M."/>
            <person name="Liang H."/>
            <person name="Ren X."/>
            <person name="Shi Z."/>
            <person name="Wen M."/>
            <person name="Jian M."/>
            <person name="Yang H."/>
            <person name="Zhang G."/>
            <person name="Yang Z."/>
            <person name="Chen R."/>
            <person name="Liu S."/>
            <person name="Li J."/>
            <person name="Ma L."/>
            <person name="Liu H."/>
            <person name="Zhou Y."/>
            <person name="Zhao J."/>
            <person name="Fang X."/>
            <person name="Li G."/>
            <person name="Fang L."/>
            <person name="Li Y."/>
            <person name="Liu D."/>
            <person name="Zheng H."/>
            <person name="Zhang Y."/>
            <person name="Qin N."/>
            <person name="Li Z."/>
            <person name="Yang G."/>
            <person name="Yang S."/>
            <person name="Bolund L."/>
            <person name="Kristiansen K."/>
            <person name="Zheng H."/>
            <person name="Li S."/>
            <person name="Zhang X."/>
            <person name="Yang H."/>
            <person name="Wang J."/>
            <person name="Sun R."/>
            <person name="Zhang B."/>
            <person name="Jiang S."/>
            <person name="Wang J."/>
            <person name="Du Y."/>
            <person name="Li S."/>
        </authorList>
    </citation>
    <scope>NUCLEOTIDE SEQUENCE [LARGE SCALE GENOMIC DNA]</scope>
    <source>
        <strain evidence="4">cv. 9930</strain>
    </source>
</reference>
<name>A0A0A0LEA1_CUCSA</name>
<dbReference type="STRING" id="3659.A0A0A0LEA1"/>
<evidence type="ECO:0000313" key="3">
    <source>
        <dbReference type="EMBL" id="KGN60073.1"/>
    </source>
</evidence>
<accession>A0A0A0LEA1</accession>